<feature type="region of interest" description="Disordered" evidence="1">
    <location>
        <begin position="24"/>
        <end position="47"/>
    </location>
</feature>
<accession>A0A5A7QIQ9</accession>
<feature type="compositionally biased region" description="Basic and acidic residues" evidence="1">
    <location>
        <begin position="413"/>
        <end position="430"/>
    </location>
</feature>
<dbReference type="Gene3D" id="1.10.510.10">
    <property type="entry name" value="Transferase(Phosphotransferase) domain 1"/>
    <property type="match status" value="1"/>
</dbReference>
<dbReference type="OrthoDB" id="5599646at2759"/>
<feature type="domain" description="Srp40 C-terminal" evidence="2">
    <location>
        <begin position="101"/>
        <end position="127"/>
    </location>
</feature>
<evidence type="ECO:0000313" key="4">
    <source>
        <dbReference type="Proteomes" id="UP000325081"/>
    </source>
</evidence>
<dbReference type="InterPro" id="IPR011009">
    <property type="entry name" value="Kinase-like_dom_sf"/>
</dbReference>
<feature type="region of interest" description="Disordered" evidence="1">
    <location>
        <begin position="224"/>
        <end position="344"/>
    </location>
</feature>
<evidence type="ECO:0000256" key="1">
    <source>
        <dbReference type="SAM" id="MobiDB-lite"/>
    </source>
</evidence>
<feature type="region of interest" description="Disordered" evidence="1">
    <location>
        <begin position="538"/>
        <end position="559"/>
    </location>
</feature>
<dbReference type="PANTHER" id="PTHR23216:SF1">
    <property type="entry name" value="NUCLEOLAR AND COILED-BODY PHOSPHOPROTEIN 1"/>
    <property type="match status" value="1"/>
</dbReference>
<feature type="domain" description="Srp40 C-terminal" evidence="2">
    <location>
        <begin position="497"/>
        <end position="569"/>
    </location>
</feature>
<dbReference type="InterPro" id="IPR039191">
    <property type="entry name" value="Nopp140-like"/>
</dbReference>
<feature type="compositionally biased region" description="Low complexity" evidence="1">
    <location>
        <begin position="24"/>
        <end position="35"/>
    </location>
</feature>
<feature type="region of interest" description="Disordered" evidence="1">
    <location>
        <begin position="359"/>
        <end position="492"/>
    </location>
</feature>
<sequence length="575" mass="63982">MPGDGDLIVPVRIQASPSCPLRAAAEARSSALPMAKPKPENPDKLKPEDESVLTFSVMGVPKSSSASSPQLKLRSIYGVQRVCMSCLYVCLFPCYHLINLDFRHEKTKKKCGSYRGGQIDLQSHSIKCVGCSMYIAELLLRRPFLQEILMDQLGKIFGVFGTPNRSQWPDMVYLPDYLEYQYAPAQPLRTLFPVASDDALHLLGKMFMYDPKARISVQQALEHRNSAPEQVTTQKKQEEHVDVTKETNGDAECAVSEQARSKKKRKKGKEDRTVAELGQASEVTIVNEKINESTKSKTSTESNGEEALESIEDHSNKKQKEKKKKKSIISEALHANEKQIDVMPNVTESQGLLSKSCAEEALDGKNTTDKKSKKKIFKAAENGVNESEKASKKRKRMDPDVNENQSGGEVAVEESKPKKSKSLEEGKDVDLVADGHNNKQNKEKKHAGSTDLSTKQTDGSTKGTVTVNSNGVDKSSQPKSAKKQRNSCDEPNTVNAFQRVKIDEVEFVDERLQDNSYWAKDGADTGYGAKAQEVLGQVKGRDFRHEKTKKKRGSYRGGQIDLQSHSIKFNYSDDE</sequence>
<dbReference type="Proteomes" id="UP000325081">
    <property type="component" value="Unassembled WGS sequence"/>
</dbReference>
<reference evidence="4" key="1">
    <citation type="journal article" date="2019" name="Curr. Biol.">
        <title>Genome Sequence of Striga asiatica Provides Insight into the Evolution of Plant Parasitism.</title>
        <authorList>
            <person name="Yoshida S."/>
            <person name="Kim S."/>
            <person name="Wafula E.K."/>
            <person name="Tanskanen J."/>
            <person name="Kim Y.M."/>
            <person name="Honaas L."/>
            <person name="Yang Z."/>
            <person name="Spallek T."/>
            <person name="Conn C.E."/>
            <person name="Ichihashi Y."/>
            <person name="Cheong K."/>
            <person name="Cui S."/>
            <person name="Der J.P."/>
            <person name="Gundlach H."/>
            <person name="Jiao Y."/>
            <person name="Hori C."/>
            <person name="Ishida J.K."/>
            <person name="Kasahara H."/>
            <person name="Kiba T."/>
            <person name="Kim M.S."/>
            <person name="Koo N."/>
            <person name="Laohavisit A."/>
            <person name="Lee Y.H."/>
            <person name="Lumba S."/>
            <person name="McCourt P."/>
            <person name="Mortimer J.C."/>
            <person name="Mutuku J.M."/>
            <person name="Nomura T."/>
            <person name="Sasaki-Sekimoto Y."/>
            <person name="Seto Y."/>
            <person name="Wang Y."/>
            <person name="Wakatake T."/>
            <person name="Sakakibara H."/>
            <person name="Demura T."/>
            <person name="Yamaguchi S."/>
            <person name="Yoneyama K."/>
            <person name="Manabe R.I."/>
            <person name="Nelson D.C."/>
            <person name="Schulman A.H."/>
            <person name="Timko M.P."/>
            <person name="dePamphilis C.W."/>
            <person name="Choi D."/>
            <person name="Shirasu K."/>
        </authorList>
    </citation>
    <scope>NUCLEOTIDE SEQUENCE [LARGE SCALE GENOMIC DNA]</scope>
    <source>
        <strain evidence="4">cv. UVA1</strain>
    </source>
</reference>
<dbReference type="EMBL" id="BKCP01007093">
    <property type="protein sequence ID" value="GER44798.1"/>
    <property type="molecule type" value="Genomic_DNA"/>
</dbReference>
<feature type="compositionally biased region" description="Basic and acidic residues" evidence="1">
    <location>
        <begin position="235"/>
        <end position="248"/>
    </location>
</feature>
<organism evidence="3 4">
    <name type="scientific">Striga asiatica</name>
    <name type="common">Asiatic witchweed</name>
    <name type="synonym">Buchnera asiatica</name>
    <dbReference type="NCBI Taxonomy" id="4170"/>
    <lineage>
        <taxon>Eukaryota</taxon>
        <taxon>Viridiplantae</taxon>
        <taxon>Streptophyta</taxon>
        <taxon>Embryophyta</taxon>
        <taxon>Tracheophyta</taxon>
        <taxon>Spermatophyta</taxon>
        <taxon>Magnoliopsida</taxon>
        <taxon>eudicotyledons</taxon>
        <taxon>Gunneridae</taxon>
        <taxon>Pentapetalae</taxon>
        <taxon>asterids</taxon>
        <taxon>lamiids</taxon>
        <taxon>Lamiales</taxon>
        <taxon>Orobanchaceae</taxon>
        <taxon>Buchnereae</taxon>
        <taxon>Striga</taxon>
    </lineage>
</organism>
<evidence type="ECO:0000259" key="2">
    <source>
        <dbReference type="Pfam" id="PF05022"/>
    </source>
</evidence>
<proteinExistence type="predicted"/>
<evidence type="ECO:0000313" key="3">
    <source>
        <dbReference type="EMBL" id="GER44798.1"/>
    </source>
</evidence>
<feature type="compositionally biased region" description="Polar residues" evidence="1">
    <location>
        <begin position="450"/>
        <end position="479"/>
    </location>
</feature>
<keyword evidence="4" id="KW-1185">Reference proteome</keyword>
<comment type="caution">
    <text evidence="3">The sequence shown here is derived from an EMBL/GenBank/DDBJ whole genome shotgun (WGS) entry which is preliminary data.</text>
</comment>
<gene>
    <name evidence="3" type="ORF">STAS_21716</name>
</gene>
<dbReference type="GO" id="GO:0005730">
    <property type="term" value="C:nucleolus"/>
    <property type="evidence" value="ECO:0007669"/>
    <property type="project" value="InterPro"/>
</dbReference>
<protein>
    <submittedName>
        <fullName evidence="3">BRI1-KD interacting protein 132</fullName>
    </submittedName>
</protein>
<name>A0A5A7QIQ9_STRAF</name>
<dbReference type="AlphaFoldDB" id="A0A5A7QIQ9"/>
<dbReference type="Pfam" id="PF05022">
    <property type="entry name" value="SRP40_C"/>
    <property type="match status" value="2"/>
</dbReference>
<dbReference type="SUPFAM" id="SSF56112">
    <property type="entry name" value="Protein kinase-like (PK-like)"/>
    <property type="match status" value="1"/>
</dbReference>
<dbReference type="InterPro" id="IPR007718">
    <property type="entry name" value="Srp40_C"/>
</dbReference>
<feature type="compositionally biased region" description="Basic and acidic residues" evidence="1">
    <location>
        <begin position="37"/>
        <end position="47"/>
    </location>
</feature>
<dbReference type="PANTHER" id="PTHR23216">
    <property type="entry name" value="NUCLEOLAR AND COILED-BODY PHOSPHOPROTEIN 1"/>
    <property type="match status" value="1"/>
</dbReference>